<organism evidence="4 5">
    <name type="scientific">Pacificibacter maritimus</name>
    <dbReference type="NCBI Taxonomy" id="762213"/>
    <lineage>
        <taxon>Bacteria</taxon>
        <taxon>Pseudomonadati</taxon>
        <taxon>Pseudomonadota</taxon>
        <taxon>Alphaproteobacteria</taxon>
        <taxon>Rhodobacterales</taxon>
        <taxon>Roseobacteraceae</taxon>
        <taxon>Pacificibacter</taxon>
    </lineage>
</organism>
<feature type="signal peptide" evidence="2">
    <location>
        <begin position="1"/>
        <end position="26"/>
    </location>
</feature>
<name>A0A3N4V1H6_9RHOB</name>
<reference evidence="4 5" key="1">
    <citation type="submission" date="2018-11" db="EMBL/GenBank/DDBJ databases">
        <title>Genomic Encyclopedia of Type Strains, Phase IV (KMG-IV): sequencing the most valuable type-strain genomes for metagenomic binning, comparative biology and taxonomic classification.</title>
        <authorList>
            <person name="Goeker M."/>
        </authorList>
    </citation>
    <scope>NUCLEOTIDE SEQUENCE [LARGE SCALE GENOMIC DNA]</scope>
    <source>
        <strain evidence="4 5">DSM 104731</strain>
    </source>
</reference>
<feature type="chain" id="PRO_5018117556" description="GEVED domain-containing protein" evidence="2">
    <location>
        <begin position="27"/>
        <end position="986"/>
    </location>
</feature>
<evidence type="ECO:0000256" key="1">
    <source>
        <dbReference type="SAM" id="MobiDB-lite"/>
    </source>
</evidence>
<dbReference type="Gene3D" id="2.60.40.10">
    <property type="entry name" value="Immunoglobulins"/>
    <property type="match status" value="1"/>
</dbReference>
<evidence type="ECO:0000256" key="2">
    <source>
        <dbReference type="SAM" id="SignalP"/>
    </source>
</evidence>
<dbReference type="EMBL" id="RKQK01000001">
    <property type="protein sequence ID" value="RPE70917.1"/>
    <property type="molecule type" value="Genomic_DNA"/>
</dbReference>
<comment type="caution">
    <text evidence="4">The sequence shown here is derived from an EMBL/GenBank/DDBJ whole genome shotgun (WGS) entry which is preliminary data.</text>
</comment>
<protein>
    <recommendedName>
        <fullName evidence="3">GEVED domain-containing protein</fullName>
    </recommendedName>
</protein>
<feature type="region of interest" description="Disordered" evidence="1">
    <location>
        <begin position="501"/>
        <end position="520"/>
    </location>
</feature>
<dbReference type="InterPro" id="IPR045474">
    <property type="entry name" value="GEVED"/>
</dbReference>
<accession>A0A3N4V1H6</accession>
<dbReference type="AlphaFoldDB" id="A0A3N4V1H6"/>
<proteinExistence type="predicted"/>
<dbReference type="Proteomes" id="UP000269689">
    <property type="component" value="Unassembled WGS sequence"/>
</dbReference>
<keyword evidence="5" id="KW-1185">Reference proteome</keyword>
<feature type="compositionally biased region" description="Low complexity" evidence="1">
    <location>
        <begin position="506"/>
        <end position="517"/>
    </location>
</feature>
<dbReference type="OrthoDB" id="56954at2"/>
<evidence type="ECO:0000313" key="4">
    <source>
        <dbReference type="EMBL" id="RPE70917.1"/>
    </source>
</evidence>
<dbReference type="Pfam" id="PF20009">
    <property type="entry name" value="GEVED"/>
    <property type="match status" value="1"/>
</dbReference>
<dbReference type="InterPro" id="IPR013783">
    <property type="entry name" value="Ig-like_fold"/>
</dbReference>
<dbReference type="RefSeq" id="WP_123791181.1">
    <property type="nucleotide sequence ID" value="NZ_RKQK01000001.1"/>
</dbReference>
<gene>
    <name evidence="4" type="ORF">EDD53_0027</name>
</gene>
<feature type="domain" description="GEVED" evidence="3">
    <location>
        <begin position="552"/>
        <end position="627"/>
    </location>
</feature>
<keyword evidence="2" id="KW-0732">Signal</keyword>
<sequence length="986" mass="101964">MKSLWNILIKGIIASVLLILSQAAQAGENCGAACVFAGPRMASVQSSDSELLGPILGGLLGTDVGVSVLDWNAIAGADLNLLDVIGSGDVAVSNPGQLIDADITLLELVDASIAAAEADNDTALVSALGALRIPVGELSGTINLVDLITVDLPQGALANLELNALDLIGGAIQLYNYENVVTTTEPVALNNEILQQFGIGGAEVLLQVVEPPHFECGGAGTQFHTSTVRAKVSLDLADLTLDTSALDGLLGPLVGGLTSTDLTLGDLDLYFEFGRVDGEILSADPESKTASVILAPSAIDLFLGSIDDAIFFNRDRAIVPSDIAFGTVGELEVALLGGLIRERASIEVKSFAQSAPGTSQTLFFSPPYPQRQAIGDGASSFSDLIGTLAQNLDIRVEDTLGNLVGPLIDTVVEPVLGNLVGGLLVDAISPVLDLTLDPLLGFFGVGIGEAEASISGVTSICVERSDCPVSGPAPNGSASARYGSPTHLIYDTLFMGFAPPDEDTSSRASGDALGDDASGLDDEDGVALPIFSAGQTSEIEITLSETGGATGYLQGWIDWNGDGVFSDTEQIARDLMLAGGGVLSLSVTVPDTAYVGGSFARFRWSTLAGLNATDPAPDGEVEDYSVTVNNRPTAAVSGRILADTGIGGGVAHDAVLNGAEAGIDGVTVQFETTEGQIIGVAQSDAQGNWHVDLPPEFSGNAIVRVIPPEGYLTVSQTSPLLGGGSDGRILLTVAAGENVSGLNFGLVPAPRFYQDGQAFVQAGQVATIYHDYVAGTAGDVSFSIVNGDSDLANIALFEDLDCDGSLDQLVSLSRTVVAEERICLGARTSTSSSLSSGQQIRYEINAVTLLANDAGDVTLINRDVVFIGQNSGGLVIEKTVENITQGTGELRSNSGEVGDELLYRLKVRHQGLAPITNVAVYDKTPPYTELSNTITQSFLLGEGVSCVLELPEVASIGYQGNLRWQCDGPVNPGAQSAIEFLVRIAP</sequence>
<evidence type="ECO:0000313" key="5">
    <source>
        <dbReference type="Proteomes" id="UP000269689"/>
    </source>
</evidence>
<evidence type="ECO:0000259" key="3">
    <source>
        <dbReference type="Pfam" id="PF20009"/>
    </source>
</evidence>